<name>A0A164W8I8_9CRUS</name>
<sequence length="114" mass="13041">MNYSLKKKTTPPLFYSALFSCLMSRSSFESSKIKHANSITRRCSSLLEMEKKMVLCEGAFISLSALSLIGDSVALSFMLSSSFCFVQSHDRNEHLKNEDEEEEKKWIDVILYIL</sequence>
<gene>
    <name evidence="1" type="ORF">APZ42_021912</name>
</gene>
<dbReference type="PROSITE" id="PS51257">
    <property type="entry name" value="PROKAR_LIPOPROTEIN"/>
    <property type="match status" value="1"/>
</dbReference>
<dbReference type="EMBL" id="LRGB01001296">
    <property type="protein sequence ID" value="KZS13047.1"/>
    <property type="molecule type" value="Genomic_DNA"/>
</dbReference>
<evidence type="ECO:0000313" key="2">
    <source>
        <dbReference type="Proteomes" id="UP000076858"/>
    </source>
</evidence>
<comment type="caution">
    <text evidence="1">The sequence shown here is derived from an EMBL/GenBank/DDBJ whole genome shotgun (WGS) entry which is preliminary data.</text>
</comment>
<evidence type="ECO:0000313" key="1">
    <source>
        <dbReference type="EMBL" id="KZS13047.1"/>
    </source>
</evidence>
<keyword evidence="2" id="KW-1185">Reference proteome</keyword>
<protein>
    <submittedName>
        <fullName evidence="1">Uncharacterized protein</fullName>
    </submittedName>
</protein>
<proteinExistence type="predicted"/>
<reference evidence="1 2" key="1">
    <citation type="submission" date="2016-03" db="EMBL/GenBank/DDBJ databases">
        <title>EvidentialGene: Evidence-directed Construction of Genes on Genomes.</title>
        <authorList>
            <person name="Gilbert D.G."/>
            <person name="Choi J.-H."/>
            <person name="Mockaitis K."/>
            <person name="Colbourne J."/>
            <person name="Pfrender M."/>
        </authorList>
    </citation>
    <scope>NUCLEOTIDE SEQUENCE [LARGE SCALE GENOMIC DNA]</scope>
    <source>
        <strain evidence="1 2">Xinb3</strain>
        <tissue evidence="1">Complete organism</tissue>
    </source>
</reference>
<organism evidence="1 2">
    <name type="scientific">Daphnia magna</name>
    <dbReference type="NCBI Taxonomy" id="35525"/>
    <lineage>
        <taxon>Eukaryota</taxon>
        <taxon>Metazoa</taxon>
        <taxon>Ecdysozoa</taxon>
        <taxon>Arthropoda</taxon>
        <taxon>Crustacea</taxon>
        <taxon>Branchiopoda</taxon>
        <taxon>Diplostraca</taxon>
        <taxon>Cladocera</taxon>
        <taxon>Anomopoda</taxon>
        <taxon>Daphniidae</taxon>
        <taxon>Daphnia</taxon>
    </lineage>
</organism>
<dbReference type="Proteomes" id="UP000076858">
    <property type="component" value="Unassembled WGS sequence"/>
</dbReference>
<dbReference type="AlphaFoldDB" id="A0A164W8I8"/>
<accession>A0A164W8I8</accession>